<organism evidence="3 4">
    <name type="scientific">Exophiala dermatitidis</name>
    <name type="common">Black yeast-like fungus</name>
    <name type="synonym">Wangiella dermatitidis</name>
    <dbReference type="NCBI Taxonomy" id="5970"/>
    <lineage>
        <taxon>Eukaryota</taxon>
        <taxon>Fungi</taxon>
        <taxon>Dikarya</taxon>
        <taxon>Ascomycota</taxon>
        <taxon>Pezizomycotina</taxon>
        <taxon>Eurotiomycetes</taxon>
        <taxon>Chaetothyriomycetidae</taxon>
        <taxon>Chaetothyriales</taxon>
        <taxon>Herpotrichiellaceae</taxon>
        <taxon>Exophiala</taxon>
    </lineage>
</organism>
<dbReference type="InterPro" id="IPR051091">
    <property type="entry name" value="O-Glucosyltr/Glycosyltrsf_90"/>
</dbReference>
<evidence type="ECO:0000256" key="1">
    <source>
        <dbReference type="SAM" id="Phobius"/>
    </source>
</evidence>
<reference evidence="3" key="1">
    <citation type="submission" date="2023-01" db="EMBL/GenBank/DDBJ databases">
        <title>Exophiala dermititidis isolated from Cystic Fibrosis Patient.</title>
        <authorList>
            <person name="Kurbessoian T."/>
            <person name="Crocker A."/>
            <person name="Murante D."/>
            <person name="Hogan D.A."/>
            <person name="Stajich J.E."/>
        </authorList>
    </citation>
    <scope>NUCLEOTIDE SEQUENCE</scope>
    <source>
        <strain evidence="3">Ex8</strain>
    </source>
</reference>
<gene>
    <name evidence="3" type="ORF">HRR80_001331</name>
</gene>
<evidence type="ECO:0000313" key="4">
    <source>
        <dbReference type="Proteomes" id="UP001161757"/>
    </source>
</evidence>
<feature type="domain" description="Glycosyl transferase CAP10" evidence="2">
    <location>
        <begin position="143"/>
        <end position="379"/>
    </location>
</feature>
<feature type="transmembrane region" description="Helical" evidence="1">
    <location>
        <begin position="7"/>
        <end position="27"/>
    </location>
</feature>
<accession>A0AAN6IX87</accession>
<dbReference type="AlphaFoldDB" id="A0AAN6IX87"/>
<proteinExistence type="predicted"/>
<sequence>MATLNRRALIFTISGLATCVLLTWYLLSGHERPPLPAVPHGFGPPRPSTWDYRRDANNLRLDLRQCEQAFPGLFEEVERPLADRRNSSITLEELDSVPRQNGYVRGMIYDQQLYVIEKTGGIYSRELATLHALHRAIISAPEPLPNIEFVFNSDDRIPSVAIWGYARREQDTKIWLIPDFGYWSWPETKVGTMREVQMKAVETEQDDGWSWSSKVPKLLWRGATMGLELRENFLKAAADQPWADVKALEWKNKESMAHDLKSMPEHCQYKYLAHTEGNSYSGRLKYLQSCKSVVVAHKMDWIQHHHPLMRSDGPDKNYVQVERSYEDLPEKMAWLQAHDRDAERIASNSVQTFRDRYLTPAAEACYWRRLIHGWSMVSFVPEFYEIVDGKKKWRGLPVESFFLERRLEWDPY</sequence>
<keyword evidence="1" id="KW-1133">Transmembrane helix</keyword>
<dbReference type="PANTHER" id="PTHR12203">
    <property type="entry name" value="KDEL LYS-ASP-GLU-LEU CONTAINING - RELATED"/>
    <property type="match status" value="1"/>
</dbReference>
<keyword evidence="1" id="KW-0472">Membrane</keyword>
<evidence type="ECO:0000313" key="3">
    <source>
        <dbReference type="EMBL" id="KAJ8994620.1"/>
    </source>
</evidence>
<dbReference type="SMART" id="SM00672">
    <property type="entry name" value="CAP10"/>
    <property type="match status" value="1"/>
</dbReference>
<name>A0AAN6IX87_EXODE</name>
<keyword evidence="1" id="KW-0812">Transmembrane</keyword>
<dbReference type="EMBL" id="JAJGCB010000002">
    <property type="protein sequence ID" value="KAJ8994620.1"/>
    <property type="molecule type" value="Genomic_DNA"/>
</dbReference>
<dbReference type="PANTHER" id="PTHR12203:SF107">
    <property type="entry name" value="GLYCOSYL TRANSFERASE CAP10 DOMAIN-CONTAINING PROTEIN"/>
    <property type="match status" value="1"/>
</dbReference>
<dbReference type="Proteomes" id="UP001161757">
    <property type="component" value="Unassembled WGS sequence"/>
</dbReference>
<protein>
    <recommendedName>
        <fullName evidence="2">Glycosyl transferase CAP10 domain-containing protein</fullName>
    </recommendedName>
</protein>
<dbReference type="InterPro" id="IPR006598">
    <property type="entry name" value="CAP10"/>
</dbReference>
<dbReference type="Pfam" id="PF05686">
    <property type="entry name" value="Glyco_transf_90"/>
    <property type="match status" value="1"/>
</dbReference>
<evidence type="ECO:0000259" key="2">
    <source>
        <dbReference type="SMART" id="SM00672"/>
    </source>
</evidence>
<comment type="caution">
    <text evidence="3">The sequence shown here is derived from an EMBL/GenBank/DDBJ whole genome shotgun (WGS) entry which is preliminary data.</text>
</comment>